<dbReference type="PANTHER" id="PTHR32494">
    <property type="entry name" value="ALLANTOATE DEIMINASE-RELATED"/>
    <property type="match status" value="1"/>
</dbReference>
<dbReference type="RefSeq" id="WP_035711559.1">
    <property type="nucleotide sequence ID" value="NZ_CAMIFG010000002.1"/>
</dbReference>
<dbReference type="NCBIfam" id="TIGR01879">
    <property type="entry name" value="hydantase"/>
    <property type="match status" value="1"/>
</dbReference>
<feature type="binding site" evidence="3">
    <location>
        <position position="132"/>
    </location>
    <ligand>
        <name>Zn(2+)</name>
        <dbReference type="ChEBI" id="CHEBI:29105"/>
        <label>2</label>
    </ligand>
</feature>
<evidence type="ECO:0000313" key="5">
    <source>
        <dbReference type="Proteomes" id="UP000028826"/>
    </source>
</evidence>
<feature type="binding site" evidence="3">
    <location>
        <position position="86"/>
    </location>
    <ligand>
        <name>Zn(2+)</name>
        <dbReference type="ChEBI" id="CHEBI:29105"/>
        <label>1</label>
    </ligand>
</feature>
<proteinExistence type="inferred from homology"/>
<dbReference type="CDD" id="cd03884">
    <property type="entry name" value="M20_bAS"/>
    <property type="match status" value="1"/>
</dbReference>
<evidence type="ECO:0000256" key="3">
    <source>
        <dbReference type="PIRSR" id="PIRSR001235-1"/>
    </source>
</evidence>
<dbReference type="GO" id="GO:0016813">
    <property type="term" value="F:hydrolase activity, acting on carbon-nitrogen (but not peptide) bonds, in linear amidines"/>
    <property type="evidence" value="ECO:0007669"/>
    <property type="project" value="InterPro"/>
</dbReference>
<reference evidence="4 5" key="1">
    <citation type="submission" date="2014-03" db="EMBL/GenBank/DDBJ databases">
        <title>Genome of Haematobacter massiliensis CCUG 47968.</title>
        <authorList>
            <person name="Wang D."/>
            <person name="Wang G."/>
        </authorList>
    </citation>
    <scope>NUCLEOTIDE SEQUENCE [LARGE SCALE GENOMIC DNA]</scope>
    <source>
        <strain evidence="4 5">CCUG 47968</strain>
    </source>
</reference>
<name>A0A086Y2X5_9RHOB</name>
<dbReference type="PIRSF" id="PIRSF001235">
    <property type="entry name" value="Amidase_carbamoylase"/>
    <property type="match status" value="1"/>
</dbReference>
<feature type="binding site" evidence="3">
    <location>
        <position position="386"/>
    </location>
    <ligand>
        <name>Zn(2+)</name>
        <dbReference type="ChEBI" id="CHEBI:29105"/>
        <label>2</label>
    </ligand>
</feature>
<dbReference type="EMBL" id="JGYG01000007">
    <property type="protein sequence ID" value="KFI28625.1"/>
    <property type="molecule type" value="Genomic_DNA"/>
</dbReference>
<dbReference type="SUPFAM" id="SSF53187">
    <property type="entry name" value="Zn-dependent exopeptidases"/>
    <property type="match status" value="1"/>
</dbReference>
<feature type="binding site" evidence="3">
    <location>
        <position position="97"/>
    </location>
    <ligand>
        <name>Zn(2+)</name>
        <dbReference type="ChEBI" id="CHEBI:29105"/>
        <label>1</label>
    </ligand>
</feature>
<dbReference type="GO" id="GO:0046872">
    <property type="term" value="F:metal ion binding"/>
    <property type="evidence" value="ECO:0007669"/>
    <property type="project" value="UniProtKB-KW"/>
</dbReference>
<protein>
    <submittedName>
        <fullName evidence="4">Allantoate amidohydrolase</fullName>
    </submittedName>
</protein>
<dbReference type="STRING" id="195105.CN97_17930"/>
<dbReference type="PANTHER" id="PTHR32494:SF5">
    <property type="entry name" value="ALLANTOATE AMIDOHYDROLASE"/>
    <property type="match status" value="1"/>
</dbReference>
<comment type="cofactor">
    <cofactor evidence="3">
        <name>Zn(2+)</name>
        <dbReference type="ChEBI" id="CHEBI:29105"/>
    </cofactor>
    <text evidence="3">Binds 2 Zn(2+) ions per subunit.</text>
</comment>
<dbReference type="Gene3D" id="3.30.70.360">
    <property type="match status" value="1"/>
</dbReference>
<organism evidence="4 5">
    <name type="scientific">Haematobacter massiliensis</name>
    <dbReference type="NCBI Taxonomy" id="195105"/>
    <lineage>
        <taxon>Bacteria</taxon>
        <taxon>Pseudomonadati</taxon>
        <taxon>Pseudomonadota</taxon>
        <taxon>Alphaproteobacteria</taxon>
        <taxon>Rhodobacterales</taxon>
        <taxon>Paracoccaceae</taxon>
        <taxon>Haematobacter</taxon>
    </lineage>
</organism>
<dbReference type="eggNOG" id="COG0624">
    <property type="taxonomic scope" value="Bacteria"/>
</dbReference>
<dbReference type="InterPro" id="IPR010158">
    <property type="entry name" value="Amidase_Cbmase"/>
</dbReference>
<comment type="similarity">
    <text evidence="1">Belongs to the peptidase M20 family.</text>
</comment>
<dbReference type="SUPFAM" id="SSF55031">
    <property type="entry name" value="Bacterial exopeptidase dimerisation domain"/>
    <property type="match status" value="1"/>
</dbReference>
<evidence type="ECO:0000256" key="1">
    <source>
        <dbReference type="ARBA" id="ARBA00006153"/>
    </source>
</evidence>
<dbReference type="InterPro" id="IPR002933">
    <property type="entry name" value="Peptidase_M20"/>
</dbReference>
<keyword evidence="3" id="KW-0862">Zinc</keyword>
<feature type="binding site" evidence="3">
    <location>
        <position position="97"/>
    </location>
    <ligand>
        <name>Zn(2+)</name>
        <dbReference type="ChEBI" id="CHEBI:29105"/>
        <label>2</label>
    </ligand>
</feature>
<keyword evidence="5" id="KW-1185">Reference proteome</keyword>
<dbReference type="Pfam" id="PF01546">
    <property type="entry name" value="Peptidase_M20"/>
    <property type="match status" value="1"/>
</dbReference>
<gene>
    <name evidence="4" type="ORF">CN97_17930</name>
</gene>
<keyword evidence="2 4" id="KW-0378">Hydrolase</keyword>
<dbReference type="Gene3D" id="3.40.630.10">
    <property type="entry name" value="Zn peptidases"/>
    <property type="match status" value="1"/>
</dbReference>
<evidence type="ECO:0000256" key="2">
    <source>
        <dbReference type="ARBA" id="ARBA00022801"/>
    </source>
</evidence>
<dbReference type="InterPro" id="IPR036264">
    <property type="entry name" value="Bact_exopeptidase_dim_dom"/>
</dbReference>
<accession>A0A086Y2X5</accession>
<dbReference type="AlphaFoldDB" id="A0A086Y2X5"/>
<dbReference type="OrthoDB" id="9808195at2"/>
<dbReference type="Proteomes" id="UP000028826">
    <property type="component" value="Unassembled WGS sequence"/>
</dbReference>
<comment type="caution">
    <text evidence="4">The sequence shown here is derived from an EMBL/GenBank/DDBJ whole genome shotgun (WGS) entry which is preliminary data.</text>
</comment>
<evidence type="ECO:0000313" key="4">
    <source>
        <dbReference type="EMBL" id="KFI28625.1"/>
    </source>
</evidence>
<keyword evidence="3" id="KW-0479">Metal-binding</keyword>
<sequence length="418" mass="46213">MTFTADSRMNLDRFWDTIEQSGEIGVRRPGGLSRLTLSDADREMRNLFVSWCEEARLTVEVDELGSIFARREGQRDDLPPVMIGSHLDTQVNGGRFDGIAGVLAGLEVVRTLNDLGHVTQRPLVLVNWTNEEGARFSPPMVASGAFVGKYEPDWVRNLVDDEGIRFGDELERIGYRGTRAARGGQVDAYFELHIEQGPILDAERRAVGIVTGGYPSHGMRIRFEGETAHTGPTPMNLRHNALIAGARWLTAVDDIGWDFAVHDGKATGSRLTAWPNKPGILSETAECVADVRHPDPVTAGVMAERMRRAAFAAAAIAGCTAVVEDEWTWGGAIFDQSLINLIRSEAIRQNYNWRDIQSQAGHDAYHMAMHCPTAMIFTPCRGGITHNNEEYCSLEDLEAGLNILLHCAVSRLDRPYIT</sequence>
<feature type="binding site" evidence="3">
    <location>
        <position position="193"/>
    </location>
    <ligand>
        <name>Zn(2+)</name>
        <dbReference type="ChEBI" id="CHEBI:29105"/>
        <label>1</label>
    </ligand>
</feature>